<keyword evidence="7" id="KW-0812">Transmembrane</keyword>
<dbReference type="GO" id="GO:0000155">
    <property type="term" value="F:phosphorelay sensor kinase activity"/>
    <property type="evidence" value="ECO:0007669"/>
    <property type="project" value="InterPro"/>
</dbReference>
<evidence type="ECO:0000313" key="10">
    <source>
        <dbReference type="Proteomes" id="UP000824074"/>
    </source>
</evidence>
<dbReference type="EMBL" id="DVMT01000020">
    <property type="protein sequence ID" value="HIU40068.1"/>
    <property type="molecule type" value="Genomic_DNA"/>
</dbReference>
<gene>
    <name evidence="9" type="ORF">IAB68_02035</name>
</gene>
<sequence length="404" mass="46689">MIASVLLNLIYLFFPLLCYFIYIVYSKVTYEKEKMVFFDLALFSSFYFCARFGKLSFASAILLNIPILLSIYKRRLGPAAILSIGISFILSNFYEINFFVMIIQYVLMLILGFFTKFRINNIFMMVKFPFWLLIVILSPNEIININNFWYALIFWILIYLVLYVIILFFNKIEVIVKMYSSLKDISREKKLYESLFKITHEIKNPLAVCKGYLDMFDINNPSKASRYAGIINQEIDRTLLLLKDFSDISKLKIDKSPIDISMLLEDVCDEAKLILKNNIIFKYKISDDEVYINGDYNRLKQVFINVIKNAKEAIEKKGEVTLKARSFNNTYVITIKDNGIGMSKEDENKIGTAFYTTKKNGTGLGVCFSKEIIAKHDGTMKYISKEGKGTSVIITLPINKTSVS</sequence>
<dbReference type="Gene3D" id="3.30.565.10">
    <property type="entry name" value="Histidine kinase-like ATPase, C-terminal domain"/>
    <property type="match status" value="1"/>
</dbReference>
<feature type="transmembrane region" description="Helical" evidence="7">
    <location>
        <begin position="122"/>
        <end position="142"/>
    </location>
</feature>
<dbReference type="InterPro" id="IPR036890">
    <property type="entry name" value="HATPase_C_sf"/>
</dbReference>
<dbReference type="InterPro" id="IPR036097">
    <property type="entry name" value="HisK_dim/P_sf"/>
</dbReference>
<organism evidence="9 10">
    <name type="scientific">Candidatus Aphodocola excrementigallinarum</name>
    <dbReference type="NCBI Taxonomy" id="2840670"/>
    <lineage>
        <taxon>Bacteria</taxon>
        <taxon>Bacillati</taxon>
        <taxon>Bacillota</taxon>
        <taxon>Bacilli</taxon>
        <taxon>Candidatus Aphodocola</taxon>
    </lineage>
</organism>
<accession>A0A9D1IMX6</accession>
<reference evidence="9" key="2">
    <citation type="journal article" date="2021" name="PeerJ">
        <title>Extensive microbial diversity within the chicken gut microbiome revealed by metagenomics and culture.</title>
        <authorList>
            <person name="Gilroy R."/>
            <person name="Ravi A."/>
            <person name="Getino M."/>
            <person name="Pursley I."/>
            <person name="Horton D.L."/>
            <person name="Alikhan N.F."/>
            <person name="Baker D."/>
            <person name="Gharbi K."/>
            <person name="Hall N."/>
            <person name="Watson M."/>
            <person name="Adriaenssens E.M."/>
            <person name="Foster-Nyarko E."/>
            <person name="Jarju S."/>
            <person name="Secka A."/>
            <person name="Antonio M."/>
            <person name="Oren A."/>
            <person name="Chaudhuri R.R."/>
            <person name="La Ragione R."/>
            <person name="Hildebrand F."/>
            <person name="Pallen M.J."/>
        </authorList>
    </citation>
    <scope>NUCLEOTIDE SEQUENCE</scope>
    <source>
        <strain evidence="9">CHK193-30670</strain>
    </source>
</reference>
<dbReference type="PROSITE" id="PS50109">
    <property type="entry name" value="HIS_KIN"/>
    <property type="match status" value="1"/>
</dbReference>
<dbReference type="SUPFAM" id="SSF47384">
    <property type="entry name" value="Homodimeric domain of signal transducing histidine kinase"/>
    <property type="match status" value="1"/>
</dbReference>
<proteinExistence type="predicted"/>
<dbReference type="Pfam" id="PF00512">
    <property type="entry name" value="HisKA"/>
    <property type="match status" value="1"/>
</dbReference>
<dbReference type="InterPro" id="IPR003661">
    <property type="entry name" value="HisK_dim/P_dom"/>
</dbReference>
<comment type="catalytic activity">
    <reaction evidence="1">
        <text>ATP + protein L-histidine = ADP + protein N-phospho-L-histidine.</text>
        <dbReference type="EC" id="2.7.13.3"/>
    </reaction>
</comment>
<reference evidence="9" key="1">
    <citation type="submission" date="2020-10" db="EMBL/GenBank/DDBJ databases">
        <authorList>
            <person name="Gilroy R."/>
        </authorList>
    </citation>
    <scope>NUCLEOTIDE SEQUENCE</scope>
    <source>
        <strain evidence="9">CHK193-30670</strain>
    </source>
</reference>
<dbReference type="SMART" id="SM00387">
    <property type="entry name" value="HATPase_c"/>
    <property type="match status" value="1"/>
</dbReference>
<dbReference type="PANTHER" id="PTHR43711">
    <property type="entry name" value="TWO-COMPONENT HISTIDINE KINASE"/>
    <property type="match status" value="1"/>
</dbReference>
<keyword evidence="7" id="KW-0472">Membrane</keyword>
<dbReference type="InterPro" id="IPR005467">
    <property type="entry name" value="His_kinase_dom"/>
</dbReference>
<dbReference type="Pfam" id="PF02518">
    <property type="entry name" value="HATPase_c"/>
    <property type="match status" value="1"/>
</dbReference>
<feature type="transmembrane region" description="Helical" evidence="7">
    <location>
        <begin position="148"/>
        <end position="169"/>
    </location>
</feature>
<dbReference type="SMART" id="SM00388">
    <property type="entry name" value="HisKA"/>
    <property type="match status" value="1"/>
</dbReference>
<dbReference type="PRINTS" id="PR00344">
    <property type="entry name" value="BCTRLSENSOR"/>
</dbReference>
<name>A0A9D1IMX6_9FIRM</name>
<keyword evidence="5 9" id="KW-0418">Kinase</keyword>
<feature type="domain" description="Histidine kinase" evidence="8">
    <location>
        <begin position="197"/>
        <end position="400"/>
    </location>
</feature>
<keyword evidence="3" id="KW-0597">Phosphoprotein</keyword>
<dbReference type="EC" id="2.7.13.3" evidence="2"/>
<dbReference type="PANTHER" id="PTHR43711:SF26">
    <property type="entry name" value="SENSOR HISTIDINE KINASE RCSC"/>
    <property type="match status" value="1"/>
</dbReference>
<dbReference type="AlphaFoldDB" id="A0A9D1IMX6"/>
<feature type="transmembrane region" description="Helical" evidence="7">
    <location>
        <begin position="45"/>
        <end position="69"/>
    </location>
</feature>
<evidence type="ECO:0000256" key="7">
    <source>
        <dbReference type="SAM" id="Phobius"/>
    </source>
</evidence>
<dbReference type="InterPro" id="IPR003594">
    <property type="entry name" value="HATPase_dom"/>
</dbReference>
<evidence type="ECO:0000313" key="9">
    <source>
        <dbReference type="EMBL" id="HIU40068.1"/>
    </source>
</evidence>
<dbReference type="InterPro" id="IPR050736">
    <property type="entry name" value="Sensor_HK_Regulatory"/>
</dbReference>
<protein>
    <recommendedName>
        <fullName evidence="2">histidine kinase</fullName>
        <ecNumber evidence="2">2.7.13.3</ecNumber>
    </recommendedName>
</protein>
<comment type="caution">
    <text evidence="9">The sequence shown here is derived from an EMBL/GenBank/DDBJ whole genome shotgun (WGS) entry which is preliminary data.</text>
</comment>
<evidence type="ECO:0000256" key="1">
    <source>
        <dbReference type="ARBA" id="ARBA00000085"/>
    </source>
</evidence>
<keyword evidence="4" id="KW-0808">Transferase</keyword>
<evidence type="ECO:0000256" key="6">
    <source>
        <dbReference type="ARBA" id="ARBA00023012"/>
    </source>
</evidence>
<dbReference type="CDD" id="cd00082">
    <property type="entry name" value="HisKA"/>
    <property type="match status" value="1"/>
</dbReference>
<feature type="transmembrane region" description="Helical" evidence="7">
    <location>
        <begin position="5"/>
        <end position="25"/>
    </location>
</feature>
<evidence type="ECO:0000256" key="5">
    <source>
        <dbReference type="ARBA" id="ARBA00022777"/>
    </source>
</evidence>
<evidence type="ECO:0000256" key="3">
    <source>
        <dbReference type="ARBA" id="ARBA00022553"/>
    </source>
</evidence>
<keyword evidence="7" id="KW-1133">Transmembrane helix</keyword>
<dbReference type="InterPro" id="IPR004358">
    <property type="entry name" value="Sig_transdc_His_kin-like_C"/>
</dbReference>
<dbReference type="Proteomes" id="UP000824074">
    <property type="component" value="Unassembled WGS sequence"/>
</dbReference>
<keyword evidence="6" id="KW-0902">Two-component regulatory system</keyword>
<dbReference type="SUPFAM" id="SSF55874">
    <property type="entry name" value="ATPase domain of HSP90 chaperone/DNA topoisomerase II/histidine kinase"/>
    <property type="match status" value="1"/>
</dbReference>
<evidence type="ECO:0000256" key="2">
    <source>
        <dbReference type="ARBA" id="ARBA00012438"/>
    </source>
</evidence>
<dbReference type="Gene3D" id="1.10.287.130">
    <property type="match status" value="1"/>
</dbReference>
<evidence type="ECO:0000259" key="8">
    <source>
        <dbReference type="PROSITE" id="PS50109"/>
    </source>
</evidence>
<evidence type="ECO:0000256" key="4">
    <source>
        <dbReference type="ARBA" id="ARBA00022679"/>
    </source>
</evidence>